<dbReference type="GO" id="GO:0005886">
    <property type="term" value="C:plasma membrane"/>
    <property type="evidence" value="ECO:0007669"/>
    <property type="project" value="UniProtKB-SubCell"/>
</dbReference>
<reference evidence="8 9" key="1">
    <citation type="submission" date="2019-07" db="EMBL/GenBank/DDBJ databases">
        <title>Whole genome shotgun sequence of Oceanobacillus sojae NBRC 105379.</title>
        <authorList>
            <person name="Hosoyama A."/>
            <person name="Uohara A."/>
            <person name="Ohji S."/>
            <person name="Ichikawa N."/>
        </authorList>
    </citation>
    <scope>NUCLEOTIDE SEQUENCE [LARGE SCALE GENOMIC DNA]</scope>
    <source>
        <strain evidence="8 9">NBRC 105379</strain>
    </source>
</reference>
<dbReference type="InterPro" id="IPR020846">
    <property type="entry name" value="MFS_dom"/>
</dbReference>
<feature type="transmembrane region" description="Helical" evidence="6">
    <location>
        <begin position="223"/>
        <end position="242"/>
    </location>
</feature>
<evidence type="ECO:0000256" key="5">
    <source>
        <dbReference type="ARBA" id="ARBA00023136"/>
    </source>
</evidence>
<organism evidence="8 9">
    <name type="scientific">Oceanobacillus sojae</name>
    <dbReference type="NCBI Taxonomy" id="582851"/>
    <lineage>
        <taxon>Bacteria</taxon>
        <taxon>Bacillati</taxon>
        <taxon>Bacillota</taxon>
        <taxon>Bacilli</taxon>
        <taxon>Bacillales</taxon>
        <taxon>Bacillaceae</taxon>
        <taxon>Oceanobacillus</taxon>
    </lineage>
</organism>
<keyword evidence="3 6" id="KW-0812">Transmembrane</keyword>
<dbReference type="Proteomes" id="UP000321558">
    <property type="component" value="Unassembled WGS sequence"/>
</dbReference>
<dbReference type="CDD" id="cd17325">
    <property type="entry name" value="MFS_MdtG_SLC18_like"/>
    <property type="match status" value="1"/>
</dbReference>
<dbReference type="GO" id="GO:0022857">
    <property type="term" value="F:transmembrane transporter activity"/>
    <property type="evidence" value="ECO:0007669"/>
    <property type="project" value="InterPro"/>
</dbReference>
<evidence type="ECO:0000256" key="6">
    <source>
        <dbReference type="SAM" id="Phobius"/>
    </source>
</evidence>
<name>A0A511ZJ75_9BACI</name>
<feature type="transmembrane region" description="Helical" evidence="6">
    <location>
        <begin position="347"/>
        <end position="371"/>
    </location>
</feature>
<dbReference type="InterPro" id="IPR036259">
    <property type="entry name" value="MFS_trans_sf"/>
</dbReference>
<keyword evidence="2" id="KW-0813">Transport</keyword>
<dbReference type="PANTHER" id="PTHR23506">
    <property type="entry name" value="GH10249P"/>
    <property type="match status" value="1"/>
</dbReference>
<accession>A0A511ZJ75</accession>
<sequence>MLILTTKYLKKEGKKMNQERNIKKAQKSVLLVVTLAIFTDMLLYGMIVPILPDYAENLGISQTAIGILFGSYAAALLIATPIFGVVSDKFGRRSPMLWGILGLGVATLLFAFANTFWLLLLCRVLQGIAAAATWTSGLALLADFYPSKERGKVMGIALSGQALGTLLGPAFGGWLYQLGGYMLPFFIAAGIALIDGLLRVFLLKEEPHRKEEEPSGAFRLLKNRSLFMIGGAVVIGAAIPSVLEPTFPTYLRNVFDASPGAIGLLFGVPSLAYAFTAPIIGGLSTKIGHPKTITIGLAITAVSLVLVVLPTNIWLQIAALACIGISMGTVLAPTLPELADIAQESQTQAYGVTFAIYNTAYSAGMMIGPMISGAASDFFGLQLSYFAIGLVVLVYMLIFTVMTPSKRNTG</sequence>
<dbReference type="EMBL" id="BJYM01000008">
    <property type="protein sequence ID" value="GEN87504.1"/>
    <property type="molecule type" value="Genomic_DNA"/>
</dbReference>
<dbReference type="AlphaFoldDB" id="A0A511ZJ75"/>
<feature type="domain" description="Major facilitator superfamily (MFS) profile" evidence="7">
    <location>
        <begin position="29"/>
        <end position="407"/>
    </location>
</feature>
<feature type="transmembrane region" description="Helical" evidence="6">
    <location>
        <begin position="383"/>
        <end position="402"/>
    </location>
</feature>
<dbReference type="PRINTS" id="PR01035">
    <property type="entry name" value="TCRTETA"/>
</dbReference>
<evidence type="ECO:0000256" key="3">
    <source>
        <dbReference type="ARBA" id="ARBA00022692"/>
    </source>
</evidence>
<dbReference type="SUPFAM" id="SSF103473">
    <property type="entry name" value="MFS general substrate transporter"/>
    <property type="match status" value="1"/>
</dbReference>
<feature type="transmembrane region" description="Helical" evidence="6">
    <location>
        <begin position="63"/>
        <end position="85"/>
    </location>
</feature>
<evidence type="ECO:0000256" key="2">
    <source>
        <dbReference type="ARBA" id="ARBA00022448"/>
    </source>
</evidence>
<keyword evidence="5 6" id="KW-0472">Membrane</keyword>
<evidence type="ECO:0000313" key="9">
    <source>
        <dbReference type="Proteomes" id="UP000321558"/>
    </source>
</evidence>
<dbReference type="STRING" id="582851.GCA_900162665_00673"/>
<dbReference type="InterPro" id="IPR011701">
    <property type="entry name" value="MFS"/>
</dbReference>
<feature type="transmembrane region" description="Helical" evidence="6">
    <location>
        <begin position="124"/>
        <end position="144"/>
    </location>
</feature>
<comment type="subcellular location">
    <subcellularLocation>
        <location evidence="1">Cell membrane</location>
        <topology evidence="1">Multi-pass membrane protein</topology>
    </subcellularLocation>
</comment>
<comment type="caution">
    <text evidence="8">The sequence shown here is derived from an EMBL/GenBank/DDBJ whole genome shotgun (WGS) entry which is preliminary data.</text>
</comment>
<evidence type="ECO:0000256" key="1">
    <source>
        <dbReference type="ARBA" id="ARBA00004651"/>
    </source>
</evidence>
<dbReference type="PROSITE" id="PS50850">
    <property type="entry name" value="MFS"/>
    <property type="match status" value="1"/>
</dbReference>
<evidence type="ECO:0000259" key="7">
    <source>
        <dbReference type="PROSITE" id="PS50850"/>
    </source>
</evidence>
<keyword evidence="4 6" id="KW-1133">Transmembrane helix</keyword>
<evidence type="ECO:0000313" key="8">
    <source>
        <dbReference type="EMBL" id="GEN87504.1"/>
    </source>
</evidence>
<protein>
    <submittedName>
        <fullName evidence="8">MFS transporter</fullName>
    </submittedName>
</protein>
<dbReference type="InterPro" id="IPR050930">
    <property type="entry name" value="MFS_Vesicular_Transporter"/>
</dbReference>
<keyword evidence="9" id="KW-1185">Reference proteome</keyword>
<feature type="transmembrane region" description="Helical" evidence="6">
    <location>
        <begin position="262"/>
        <end position="280"/>
    </location>
</feature>
<dbReference type="InterPro" id="IPR001958">
    <property type="entry name" value="Tet-R_TetA/multi-R_MdtG-like"/>
</dbReference>
<feature type="transmembrane region" description="Helical" evidence="6">
    <location>
        <begin position="182"/>
        <end position="202"/>
    </location>
</feature>
<dbReference type="Pfam" id="PF07690">
    <property type="entry name" value="MFS_1"/>
    <property type="match status" value="2"/>
</dbReference>
<feature type="transmembrane region" description="Helical" evidence="6">
    <location>
        <begin position="315"/>
        <end position="335"/>
    </location>
</feature>
<evidence type="ECO:0000256" key="4">
    <source>
        <dbReference type="ARBA" id="ARBA00022989"/>
    </source>
</evidence>
<feature type="transmembrane region" description="Helical" evidence="6">
    <location>
        <begin position="97"/>
        <end position="118"/>
    </location>
</feature>
<dbReference type="Gene3D" id="1.20.1250.20">
    <property type="entry name" value="MFS general substrate transporter like domains"/>
    <property type="match status" value="2"/>
</dbReference>
<feature type="transmembrane region" description="Helical" evidence="6">
    <location>
        <begin position="292"/>
        <end position="309"/>
    </location>
</feature>
<feature type="transmembrane region" description="Helical" evidence="6">
    <location>
        <begin position="29"/>
        <end position="51"/>
    </location>
</feature>
<feature type="transmembrane region" description="Helical" evidence="6">
    <location>
        <begin position="156"/>
        <end position="176"/>
    </location>
</feature>
<proteinExistence type="predicted"/>
<dbReference type="PANTHER" id="PTHR23506:SF23">
    <property type="entry name" value="GH10249P"/>
    <property type="match status" value="1"/>
</dbReference>
<gene>
    <name evidence="8" type="ORF">OSO01_22430</name>
</gene>